<gene>
    <name evidence="1" type="ORF">UFOPK2342_01778</name>
</gene>
<accession>A0A6J6NWM8</accession>
<reference evidence="1" key="1">
    <citation type="submission" date="2020-05" db="EMBL/GenBank/DDBJ databases">
        <authorList>
            <person name="Chiriac C."/>
            <person name="Salcher M."/>
            <person name="Ghai R."/>
            <person name="Kavagutti S V."/>
        </authorList>
    </citation>
    <scope>NUCLEOTIDE SEQUENCE</scope>
</reference>
<name>A0A6J6NWM8_9ZZZZ</name>
<evidence type="ECO:0000313" key="1">
    <source>
        <dbReference type="EMBL" id="CAB4691220.1"/>
    </source>
</evidence>
<sequence>MDDLGPGLYELISNSEGHEKYVWLDPATNPSAAFAMSDAFQARISRAMSEGPELRSLRPVRNLGPEPLQIREVYQER</sequence>
<dbReference type="AlphaFoldDB" id="A0A6J6NWM8"/>
<protein>
    <submittedName>
        <fullName evidence="1">Unannotated protein</fullName>
    </submittedName>
</protein>
<organism evidence="1">
    <name type="scientific">freshwater metagenome</name>
    <dbReference type="NCBI Taxonomy" id="449393"/>
    <lineage>
        <taxon>unclassified sequences</taxon>
        <taxon>metagenomes</taxon>
        <taxon>ecological metagenomes</taxon>
    </lineage>
</organism>
<dbReference type="EMBL" id="CAEZXB010000074">
    <property type="protein sequence ID" value="CAB4691220.1"/>
    <property type="molecule type" value="Genomic_DNA"/>
</dbReference>
<proteinExistence type="predicted"/>